<evidence type="ECO:0000313" key="6">
    <source>
        <dbReference type="EMBL" id="KAK1608089.1"/>
    </source>
</evidence>
<organism evidence="6 7">
    <name type="scientific">Lolium multiflorum</name>
    <name type="common">Italian ryegrass</name>
    <name type="synonym">Lolium perenne subsp. multiflorum</name>
    <dbReference type="NCBI Taxonomy" id="4521"/>
    <lineage>
        <taxon>Eukaryota</taxon>
        <taxon>Viridiplantae</taxon>
        <taxon>Streptophyta</taxon>
        <taxon>Embryophyta</taxon>
        <taxon>Tracheophyta</taxon>
        <taxon>Spermatophyta</taxon>
        <taxon>Magnoliopsida</taxon>
        <taxon>Liliopsida</taxon>
        <taxon>Poales</taxon>
        <taxon>Poaceae</taxon>
        <taxon>BOP clade</taxon>
        <taxon>Pooideae</taxon>
        <taxon>Poodae</taxon>
        <taxon>Poeae</taxon>
        <taxon>Poeae Chloroplast Group 2 (Poeae type)</taxon>
        <taxon>Loliodinae</taxon>
        <taxon>Loliinae</taxon>
        <taxon>Lolium</taxon>
    </lineage>
</organism>
<dbReference type="GO" id="GO:0005634">
    <property type="term" value="C:nucleus"/>
    <property type="evidence" value="ECO:0007669"/>
    <property type="project" value="UniProtKB-SubCell"/>
</dbReference>
<evidence type="ECO:0000259" key="5">
    <source>
        <dbReference type="PROSITE" id="PS51015"/>
    </source>
</evidence>
<dbReference type="InterPro" id="IPR015947">
    <property type="entry name" value="PUA-like_sf"/>
</dbReference>
<proteinExistence type="predicted"/>
<dbReference type="InterPro" id="IPR003105">
    <property type="entry name" value="SRA_YDG"/>
</dbReference>
<dbReference type="EMBL" id="JAUUTY010000007">
    <property type="protein sequence ID" value="KAK1608089.1"/>
    <property type="molecule type" value="Genomic_DNA"/>
</dbReference>
<dbReference type="InterPro" id="IPR051357">
    <property type="entry name" value="H3K9_HMTase_SUVAR3-9"/>
</dbReference>
<dbReference type="InterPro" id="IPR036987">
    <property type="entry name" value="SRA-YDG_sf"/>
</dbReference>
<dbReference type="PANTHER" id="PTHR45660:SF11">
    <property type="entry name" value="OS08G0400200 PROTEIN"/>
    <property type="match status" value="1"/>
</dbReference>
<evidence type="ECO:0000256" key="3">
    <source>
        <dbReference type="PROSITE-ProRule" id="PRU00358"/>
    </source>
</evidence>
<comment type="subcellular location">
    <subcellularLocation>
        <location evidence="1">Chromosome</location>
    </subcellularLocation>
    <subcellularLocation>
        <location evidence="3">Nucleus</location>
    </subcellularLocation>
</comment>
<dbReference type="GO" id="GO:0005694">
    <property type="term" value="C:chromosome"/>
    <property type="evidence" value="ECO:0007669"/>
    <property type="project" value="UniProtKB-SubCell"/>
</dbReference>
<dbReference type="Pfam" id="PF02182">
    <property type="entry name" value="SAD_SRA"/>
    <property type="match status" value="1"/>
</dbReference>
<dbReference type="GO" id="GO:0042054">
    <property type="term" value="F:histone methyltransferase activity"/>
    <property type="evidence" value="ECO:0007669"/>
    <property type="project" value="TreeGrafter"/>
</dbReference>
<accession>A0AAD8VIR1</accession>
<evidence type="ECO:0000256" key="4">
    <source>
        <dbReference type="SAM" id="MobiDB-lite"/>
    </source>
</evidence>
<keyword evidence="7" id="KW-1185">Reference proteome</keyword>
<evidence type="ECO:0000256" key="2">
    <source>
        <dbReference type="ARBA" id="ARBA00023242"/>
    </source>
</evidence>
<protein>
    <recommendedName>
        <fullName evidence="5">YDG domain-containing protein</fullName>
    </recommendedName>
</protein>
<evidence type="ECO:0000256" key="1">
    <source>
        <dbReference type="ARBA" id="ARBA00004286"/>
    </source>
</evidence>
<dbReference type="PROSITE" id="PS51015">
    <property type="entry name" value="YDG"/>
    <property type="match status" value="1"/>
</dbReference>
<dbReference type="PANTHER" id="PTHR45660">
    <property type="entry name" value="HISTONE-LYSINE N-METHYLTRANSFERASE SETMAR"/>
    <property type="match status" value="1"/>
</dbReference>
<dbReference type="SUPFAM" id="SSF88697">
    <property type="entry name" value="PUA domain-like"/>
    <property type="match status" value="1"/>
</dbReference>
<dbReference type="Proteomes" id="UP001231189">
    <property type="component" value="Unassembled WGS sequence"/>
</dbReference>
<feature type="domain" description="YDG" evidence="5">
    <location>
        <begin position="377"/>
        <end position="526"/>
    </location>
</feature>
<gene>
    <name evidence="6" type="ORF">QYE76_031762</name>
</gene>
<dbReference type="GO" id="GO:0003690">
    <property type="term" value="F:double-stranded DNA binding"/>
    <property type="evidence" value="ECO:0007669"/>
    <property type="project" value="TreeGrafter"/>
</dbReference>
<dbReference type="AlphaFoldDB" id="A0AAD8VIR1"/>
<sequence length="549" mass="59812">MVFGGADPSGAKPDGSVRSSSPRDGAPMEHSCARTRPWVRRQPSCARIRPWVRRPASAAYARRQEGGFGLHGTERDEAAAAGCNAGGDLVPDGAERFSGPVTAAGAREAGGGAGFGRRRGLAPAAPPLPKRRAVSPTRRLPHVCGREPAAPVARSGDMSFFRLRAAPSHGVEEGVLMQDVLDKVVAAKRAAPAADWYRHGPNAMVRKESQDSVGAEWFSRAPRDQLAKKNLESLAVQGQELEEGEIADTLESLEDMANDLVASNKEKSKFEYVFVAKDKLNPKSVVYLDYDDDTLMAVASHQGKLQLCRSIRRQGIHGGANDDVRRARVRMICRRFEFLCRFLDQAQGSINLLRVDLAAYKVIKNLPDFIKYRSMVGEVDGVKVGDEFVFRVELAIVGLHTPLQAGIDTTKDNDGEPIAVSIVASGGYLDEYCSSSGELTYIGSGGKAAGTDQDGDQKLEHANLALKNSMEREIPVRVTHGVRSEEGSHSTVKEFPKFIYDGLYHVVAFCPDGMPGSRVFKYKLRRDAGQPQLPLSVTQWLLKSVVHHR</sequence>
<evidence type="ECO:0000313" key="7">
    <source>
        <dbReference type="Proteomes" id="UP001231189"/>
    </source>
</evidence>
<comment type="caution">
    <text evidence="6">The sequence shown here is derived from an EMBL/GenBank/DDBJ whole genome shotgun (WGS) entry which is preliminary data.</text>
</comment>
<reference evidence="6" key="1">
    <citation type="submission" date="2023-07" db="EMBL/GenBank/DDBJ databases">
        <title>A chromosome-level genome assembly of Lolium multiflorum.</title>
        <authorList>
            <person name="Chen Y."/>
            <person name="Copetti D."/>
            <person name="Kolliker R."/>
            <person name="Studer B."/>
        </authorList>
    </citation>
    <scope>NUCLEOTIDE SEQUENCE</scope>
    <source>
        <strain evidence="6">02402/16</strain>
        <tissue evidence="6">Leaf</tissue>
    </source>
</reference>
<dbReference type="Gene3D" id="2.30.280.10">
    <property type="entry name" value="SRA-YDG"/>
    <property type="match status" value="1"/>
</dbReference>
<feature type="region of interest" description="Disordered" evidence="4">
    <location>
        <begin position="1"/>
        <end position="40"/>
    </location>
</feature>
<dbReference type="SMART" id="SM00466">
    <property type="entry name" value="SRA"/>
    <property type="match status" value="1"/>
</dbReference>
<keyword evidence="2 3" id="KW-0539">Nucleus</keyword>
<feature type="region of interest" description="Disordered" evidence="4">
    <location>
        <begin position="108"/>
        <end position="143"/>
    </location>
</feature>
<name>A0AAD8VIR1_LOLMU</name>